<evidence type="ECO:0000256" key="3">
    <source>
        <dbReference type="ARBA" id="ARBA00022839"/>
    </source>
</evidence>
<evidence type="ECO:0000313" key="8">
    <source>
        <dbReference type="EMBL" id="PJI93625.1"/>
    </source>
</evidence>
<evidence type="ECO:0000259" key="7">
    <source>
        <dbReference type="SMART" id="SM00475"/>
    </source>
</evidence>
<evidence type="ECO:0000256" key="5">
    <source>
        <dbReference type="ARBA" id="ARBA00049957"/>
    </source>
</evidence>
<keyword evidence="1" id="KW-0540">Nuclease</keyword>
<dbReference type="Proteomes" id="UP000231586">
    <property type="component" value="Unassembled WGS sequence"/>
</dbReference>
<dbReference type="InterPro" id="IPR038969">
    <property type="entry name" value="FEN"/>
</dbReference>
<dbReference type="Pfam" id="PF02739">
    <property type="entry name" value="5_3_exonuc_N"/>
    <property type="match status" value="1"/>
</dbReference>
<dbReference type="SUPFAM" id="SSF88723">
    <property type="entry name" value="PIN domain-like"/>
    <property type="match status" value="1"/>
</dbReference>
<gene>
    <name evidence="8" type="ORF">CLV34_1098</name>
</gene>
<dbReference type="InterPro" id="IPR002421">
    <property type="entry name" value="5-3_exonuclease"/>
</dbReference>
<proteinExistence type="predicted"/>
<comment type="function">
    <text evidence="5">5'-3' exonuclease acting preferentially on double-stranded DNA.</text>
</comment>
<dbReference type="SMART" id="SM00475">
    <property type="entry name" value="53EXOc"/>
    <property type="match status" value="1"/>
</dbReference>
<organism evidence="8 9">
    <name type="scientific">Luteimicrobium subarcticum</name>
    <dbReference type="NCBI Taxonomy" id="620910"/>
    <lineage>
        <taxon>Bacteria</taxon>
        <taxon>Bacillati</taxon>
        <taxon>Actinomycetota</taxon>
        <taxon>Actinomycetes</taxon>
        <taxon>Micrococcales</taxon>
        <taxon>Luteimicrobium</taxon>
    </lineage>
</organism>
<keyword evidence="4" id="KW-0238">DNA-binding</keyword>
<dbReference type="GO" id="GO:0033567">
    <property type="term" value="P:DNA replication, Okazaki fragment processing"/>
    <property type="evidence" value="ECO:0007669"/>
    <property type="project" value="InterPro"/>
</dbReference>
<evidence type="ECO:0000256" key="6">
    <source>
        <dbReference type="ARBA" id="ARBA00050026"/>
    </source>
</evidence>
<dbReference type="InterPro" id="IPR036279">
    <property type="entry name" value="5-3_exonuclease_C_sf"/>
</dbReference>
<dbReference type="CDD" id="cd09898">
    <property type="entry name" value="H3TH_53EXO"/>
    <property type="match status" value="1"/>
</dbReference>
<dbReference type="Gene3D" id="3.40.50.1010">
    <property type="entry name" value="5'-nuclease"/>
    <property type="match status" value="1"/>
</dbReference>
<evidence type="ECO:0000256" key="1">
    <source>
        <dbReference type="ARBA" id="ARBA00022722"/>
    </source>
</evidence>
<dbReference type="EMBL" id="PGTZ01000007">
    <property type="protein sequence ID" value="PJI93625.1"/>
    <property type="molecule type" value="Genomic_DNA"/>
</dbReference>
<evidence type="ECO:0000256" key="2">
    <source>
        <dbReference type="ARBA" id="ARBA00022801"/>
    </source>
</evidence>
<dbReference type="Gene3D" id="1.10.150.20">
    <property type="entry name" value="5' to 3' exonuclease, C-terminal subdomain"/>
    <property type="match status" value="1"/>
</dbReference>
<dbReference type="CDD" id="cd09859">
    <property type="entry name" value="PIN_53EXO"/>
    <property type="match status" value="1"/>
</dbReference>
<dbReference type="RefSeq" id="WP_100349286.1">
    <property type="nucleotide sequence ID" value="NZ_PGTZ01000007.1"/>
</dbReference>
<protein>
    <recommendedName>
        <fullName evidence="6">5'-3' exonuclease</fullName>
    </recommendedName>
</protein>
<dbReference type="OrthoDB" id="9806424at2"/>
<comment type="caution">
    <text evidence="8">The sequence shown here is derived from an EMBL/GenBank/DDBJ whole genome shotgun (WGS) entry which is preliminary data.</text>
</comment>
<dbReference type="GO" id="GO:0017108">
    <property type="term" value="F:5'-flap endonuclease activity"/>
    <property type="evidence" value="ECO:0007669"/>
    <property type="project" value="InterPro"/>
</dbReference>
<name>A0A2M8WRQ8_9MICO</name>
<keyword evidence="9" id="KW-1185">Reference proteome</keyword>
<dbReference type="AlphaFoldDB" id="A0A2M8WRQ8"/>
<dbReference type="PANTHER" id="PTHR42646:SF2">
    <property type="entry name" value="5'-3' EXONUCLEASE FAMILY PROTEIN"/>
    <property type="match status" value="1"/>
</dbReference>
<sequence length="336" mass="35958">MTADAVPGRLLLLDTASLYFRAFFGVPDSIKAPDGTPVNAVRGLLDMIATLVTDHHPTRLVACWDEDWRPRFRVEAIPSYKGHRVVEELTGFDGPDGTPGWREEVPEALQRQIPVIVEALATLGIPRVGAPGFEADDVIGTLVAREASRPEGDRDPVDIVTGDRDLFQLVSDDDRVRVLYPVKGIKNLLVVDEAVLREKYAVASGPAYADMATLRGDPSDGLPGVAGVGEKTAAALLAKYGDLAGVVRARDDGDPGLTATQRRRLTEASDYLDVAPGVVRVARHAPVSLALPSSDDPLPDALPRVPAFPDALATLIEEWGLESSVRRVVQALDAAG</sequence>
<dbReference type="InterPro" id="IPR008918">
    <property type="entry name" value="HhH2"/>
</dbReference>
<dbReference type="InterPro" id="IPR020046">
    <property type="entry name" value="5-3_exonucl_a-hlix_arch_N"/>
</dbReference>
<dbReference type="SMART" id="SM00279">
    <property type="entry name" value="HhH2"/>
    <property type="match status" value="1"/>
</dbReference>
<dbReference type="InterPro" id="IPR020045">
    <property type="entry name" value="DNA_polI_H3TH"/>
</dbReference>
<keyword evidence="2" id="KW-0378">Hydrolase</keyword>
<evidence type="ECO:0000313" key="9">
    <source>
        <dbReference type="Proteomes" id="UP000231586"/>
    </source>
</evidence>
<feature type="domain" description="5'-3' exonuclease" evidence="7">
    <location>
        <begin position="8"/>
        <end position="299"/>
    </location>
</feature>
<keyword evidence="3 8" id="KW-0269">Exonuclease</keyword>
<dbReference type="PANTHER" id="PTHR42646">
    <property type="entry name" value="FLAP ENDONUCLEASE XNI"/>
    <property type="match status" value="1"/>
</dbReference>
<dbReference type="InterPro" id="IPR029060">
    <property type="entry name" value="PIN-like_dom_sf"/>
</dbReference>
<dbReference type="GO" id="GO:0003677">
    <property type="term" value="F:DNA binding"/>
    <property type="evidence" value="ECO:0007669"/>
    <property type="project" value="UniProtKB-KW"/>
</dbReference>
<dbReference type="GO" id="GO:0008409">
    <property type="term" value="F:5'-3' exonuclease activity"/>
    <property type="evidence" value="ECO:0007669"/>
    <property type="project" value="InterPro"/>
</dbReference>
<dbReference type="SUPFAM" id="SSF47807">
    <property type="entry name" value="5' to 3' exonuclease, C-terminal subdomain"/>
    <property type="match status" value="1"/>
</dbReference>
<reference evidence="8 9" key="1">
    <citation type="submission" date="2017-11" db="EMBL/GenBank/DDBJ databases">
        <title>Genomic Encyclopedia of Archaeal and Bacterial Type Strains, Phase II (KMG-II): From Individual Species to Whole Genera.</title>
        <authorList>
            <person name="Goeker M."/>
        </authorList>
    </citation>
    <scope>NUCLEOTIDE SEQUENCE [LARGE SCALE GENOMIC DNA]</scope>
    <source>
        <strain evidence="8 9">DSM 22413</strain>
    </source>
</reference>
<accession>A0A2M8WRQ8</accession>
<dbReference type="Pfam" id="PF01367">
    <property type="entry name" value="5_3_exonuc"/>
    <property type="match status" value="1"/>
</dbReference>
<evidence type="ECO:0000256" key="4">
    <source>
        <dbReference type="ARBA" id="ARBA00023125"/>
    </source>
</evidence>